<dbReference type="PATRIC" id="fig|1134510.3.peg.1626"/>
<gene>
    <name evidence="1" type="ORF">O9A_01421</name>
</gene>
<dbReference type="EMBL" id="AHPL01000012">
    <property type="protein sequence ID" value="KEC54031.1"/>
    <property type="molecule type" value="Genomic_DNA"/>
</dbReference>
<dbReference type="HOGENOM" id="CLU_3285514_0_0_5"/>
<evidence type="ECO:0000313" key="2">
    <source>
        <dbReference type="Proteomes" id="UP000027015"/>
    </source>
</evidence>
<organism evidence="1 2">
    <name type="scientific">Bartonella koehlerae C-29</name>
    <dbReference type="NCBI Taxonomy" id="1134510"/>
    <lineage>
        <taxon>Bacteria</taxon>
        <taxon>Pseudomonadati</taxon>
        <taxon>Pseudomonadota</taxon>
        <taxon>Alphaproteobacteria</taxon>
        <taxon>Hyphomicrobiales</taxon>
        <taxon>Bartonellaceae</taxon>
        <taxon>Bartonella</taxon>
    </lineage>
</organism>
<name>A0A067W5G2_9HYPH</name>
<reference evidence="1 2" key="1">
    <citation type="submission" date="2012-04" db="EMBL/GenBank/DDBJ databases">
        <title>The Genome Sequence of Bartonella koehlerae C-29.</title>
        <authorList>
            <consortium name="The Broad Institute Genome Sequencing Platform"/>
            <consortium name="The Broad Institute Genome Sequencing Center for Infectious Disease"/>
            <person name="Feldgarden M."/>
            <person name="Kirby J."/>
            <person name="Kosoy M."/>
            <person name="Birtles R."/>
            <person name="Probert W.S."/>
            <person name="Chiaraviglio L."/>
            <person name="Walker B."/>
            <person name="Young S.K."/>
            <person name="Zeng Q."/>
            <person name="Gargeya S."/>
            <person name="Fitzgerald M."/>
            <person name="Haas B."/>
            <person name="Abouelleil A."/>
            <person name="Alvarado L."/>
            <person name="Arachchi H.M."/>
            <person name="Berlin A.M."/>
            <person name="Chapman S.B."/>
            <person name="Goldberg J."/>
            <person name="Griggs A."/>
            <person name="Gujja S."/>
            <person name="Hansen M."/>
            <person name="Howarth C."/>
            <person name="Imamovic A."/>
            <person name="Larimer J."/>
            <person name="McCowen C."/>
            <person name="Montmayeur A."/>
            <person name="Murphy C."/>
            <person name="Neiman D."/>
            <person name="Pearson M."/>
            <person name="Priest M."/>
            <person name="Roberts A."/>
            <person name="Saif S."/>
            <person name="Shea T."/>
            <person name="Sisk P."/>
            <person name="Sykes S."/>
            <person name="Wortman J."/>
            <person name="Nusbaum C."/>
            <person name="Birren B."/>
        </authorList>
    </citation>
    <scope>NUCLEOTIDE SEQUENCE [LARGE SCALE GENOMIC DNA]</scope>
    <source>
        <strain evidence="1 2">C-29</strain>
    </source>
</reference>
<sequence length="40" mass="4202">MVFCFSKMLSNIIGSFIVNTSKSISSAAAAMAGTVVQFLE</sequence>
<accession>A0A067W5G2</accession>
<proteinExistence type="predicted"/>
<keyword evidence="2" id="KW-1185">Reference proteome</keyword>
<dbReference type="AlphaFoldDB" id="A0A067W5G2"/>
<evidence type="ECO:0000313" key="1">
    <source>
        <dbReference type="EMBL" id="KEC54031.1"/>
    </source>
</evidence>
<comment type="caution">
    <text evidence="1">The sequence shown here is derived from an EMBL/GenBank/DDBJ whole genome shotgun (WGS) entry which is preliminary data.</text>
</comment>
<dbReference type="Proteomes" id="UP000027015">
    <property type="component" value="Unassembled WGS sequence"/>
</dbReference>
<protein>
    <submittedName>
        <fullName evidence="1">Uncharacterized protein</fullName>
    </submittedName>
</protein>